<dbReference type="Gene3D" id="2.40.50.40">
    <property type="match status" value="1"/>
</dbReference>
<dbReference type="InterPro" id="IPR023780">
    <property type="entry name" value="Chromo_domain"/>
</dbReference>
<dbReference type="PROSITE" id="PS50013">
    <property type="entry name" value="CHROMO_2"/>
    <property type="match status" value="1"/>
</dbReference>
<evidence type="ECO:0000259" key="2">
    <source>
        <dbReference type="PROSITE" id="PS50013"/>
    </source>
</evidence>
<feature type="non-terminal residue" evidence="3">
    <location>
        <position position="1"/>
    </location>
</feature>
<dbReference type="EMBL" id="ML119942">
    <property type="protein sequence ID" value="RPA71333.1"/>
    <property type="molecule type" value="Genomic_DNA"/>
</dbReference>
<sequence>KTYYLVHWKGYRKDSRTWEPKAHLEHFQDLMENFHALHPKAFQKRLSVLRSLCNPFLLS</sequence>
<proteinExistence type="predicted"/>
<dbReference type="AlphaFoldDB" id="A0A3N4H9M7"/>
<dbReference type="Pfam" id="PF00385">
    <property type="entry name" value="Chromo"/>
    <property type="match status" value="1"/>
</dbReference>
<name>A0A3N4H9M7_ASCIM</name>
<evidence type="ECO:0000256" key="1">
    <source>
        <dbReference type="ARBA" id="ARBA00011353"/>
    </source>
</evidence>
<dbReference type="SUPFAM" id="SSF54160">
    <property type="entry name" value="Chromo domain-like"/>
    <property type="match status" value="1"/>
</dbReference>
<keyword evidence="4" id="KW-1185">Reference proteome</keyword>
<gene>
    <name evidence="3" type="ORF">BJ508DRAFT_218147</name>
</gene>
<dbReference type="GO" id="GO:0006338">
    <property type="term" value="P:chromatin remodeling"/>
    <property type="evidence" value="ECO:0007669"/>
    <property type="project" value="UniProtKB-ARBA"/>
</dbReference>
<evidence type="ECO:0000313" key="3">
    <source>
        <dbReference type="EMBL" id="RPA71333.1"/>
    </source>
</evidence>
<dbReference type="Proteomes" id="UP000275078">
    <property type="component" value="Unassembled WGS sequence"/>
</dbReference>
<dbReference type="InterPro" id="IPR016197">
    <property type="entry name" value="Chromo-like_dom_sf"/>
</dbReference>
<organism evidence="3 4">
    <name type="scientific">Ascobolus immersus RN42</name>
    <dbReference type="NCBI Taxonomy" id="1160509"/>
    <lineage>
        <taxon>Eukaryota</taxon>
        <taxon>Fungi</taxon>
        <taxon>Dikarya</taxon>
        <taxon>Ascomycota</taxon>
        <taxon>Pezizomycotina</taxon>
        <taxon>Pezizomycetes</taxon>
        <taxon>Pezizales</taxon>
        <taxon>Ascobolaceae</taxon>
        <taxon>Ascobolus</taxon>
    </lineage>
</organism>
<feature type="domain" description="Chromo" evidence="2">
    <location>
        <begin position="1"/>
        <end position="35"/>
    </location>
</feature>
<protein>
    <recommendedName>
        <fullName evidence="2">Chromo domain-containing protein</fullName>
    </recommendedName>
</protein>
<dbReference type="OrthoDB" id="2630497at2759"/>
<evidence type="ECO:0000313" key="4">
    <source>
        <dbReference type="Proteomes" id="UP000275078"/>
    </source>
</evidence>
<dbReference type="InterPro" id="IPR000953">
    <property type="entry name" value="Chromo/chromo_shadow_dom"/>
</dbReference>
<reference evidence="3 4" key="1">
    <citation type="journal article" date="2018" name="Nat. Ecol. Evol.">
        <title>Pezizomycetes genomes reveal the molecular basis of ectomycorrhizal truffle lifestyle.</title>
        <authorList>
            <person name="Murat C."/>
            <person name="Payen T."/>
            <person name="Noel B."/>
            <person name="Kuo A."/>
            <person name="Morin E."/>
            <person name="Chen J."/>
            <person name="Kohler A."/>
            <person name="Krizsan K."/>
            <person name="Balestrini R."/>
            <person name="Da Silva C."/>
            <person name="Montanini B."/>
            <person name="Hainaut M."/>
            <person name="Levati E."/>
            <person name="Barry K.W."/>
            <person name="Belfiori B."/>
            <person name="Cichocki N."/>
            <person name="Clum A."/>
            <person name="Dockter R.B."/>
            <person name="Fauchery L."/>
            <person name="Guy J."/>
            <person name="Iotti M."/>
            <person name="Le Tacon F."/>
            <person name="Lindquist E.A."/>
            <person name="Lipzen A."/>
            <person name="Malagnac F."/>
            <person name="Mello A."/>
            <person name="Molinier V."/>
            <person name="Miyauchi S."/>
            <person name="Poulain J."/>
            <person name="Riccioni C."/>
            <person name="Rubini A."/>
            <person name="Sitrit Y."/>
            <person name="Splivallo R."/>
            <person name="Traeger S."/>
            <person name="Wang M."/>
            <person name="Zifcakova L."/>
            <person name="Wipf D."/>
            <person name="Zambonelli A."/>
            <person name="Paolocci F."/>
            <person name="Nowrousian M."/>
            <person name="Ottonello S."/>
            <person name="Baldrian P."/>
            <person name="Spatafora J.W."/>
            <person name="Henrissat B."/>
            <person name="Nagy L.G."/>
            <person name="Aury J.M."/>
            <person name="Wincker P."/>
            <person name="Grigoriev I.V."/>
            <person name="Bonfante P."/>
            <person name="Martin F.M."/>
        </authorList>
    </citation>
    <scope>NUCLEOTIDE SEQUENCE [LARGE SCALE GENOMIC DNA]</scope>
    <source>
        <strain evidence="3 4">RN42</strain>
    </source>
</reference>
<dbReference type="CDD" id="cd00024">
    <property type="entry name" value="CD_CSD"/>
    <property type="match status" value="1"/>
</dbReference>
<comment type="subunit">
    <text evidence="1">Component of the NuA4 histone acetyltransferase complex.</text>
</comment>
<accession>A0A3N4H9M7</accession>